<protein>
    <submittedName>
        <fullName evidence="3">Uncharacterized protein</fullName>
    </submittedName>
</protein>
<accession>A0A6A7YEY6</accession>
<dbReference type="EMBL" id="WIWI01000002">
    <property type="protein sequence ID" value="MQT87780.1"/>
    <property type="molecule type" value="Genomic_DNA"/>
</dbReference>
<proteinExistence type="predicted"/>
<evidence type="ECO:0000256" key="1">
    <source>
        <dbReference type="SAM" id="MobiDB-lite"/>
    </source>
</evidence>
<dbReference type="AlphaFoldDB" id="A0A6A7YEY6"/>
<evidence type="ECO:0000313" key="3">
    <source>
        <dbReference type="EMBL" id="MQT87780.1"/>
    </source>
</evidence>
<feature type="region of interest" description="Disordered" evidence="1">
    <location>
        <begin position="1"/>
        <end position="20"/>
    </location>
</feature>
<evidence type="ECO:0000313" key="5">
    <source>
        <dbReference type="Proteomes" id="UP000489190"/>
    </source>
</evidence>
<reference evidence="4 5" key="1">
    <citation type="submission" date="2019-10" db="EMBL/GenBank/DDBJ databases">
        <title>Evaluation of single-gene subtyping targets for Pseudomonas.</title>
        <authorList>
            <person name="Reichler S.J."/>
            <person name="Orsi R.H."/>
            <person name="Wiedmann M."/>
            <person name="Martin N.H."/>
            <person name="Murphy S.I."/>
        </authorList>
    </citation>
    <scope>NUCLEOTIDE SEQUENCE [LARGE SCALE GENOMIC DNA]</scope>
    <source>
        <strain evidence="3 5">FSL R10-3254</strain>
        <strain evidence="2 4">FSL R10-3257</strain>
    </source>
</reference>
<dbReference type="EMBL" id="WIWJ01000015">
    <property type="protein sequence ID" value="MQT47122.1"/>
    <property type="molecule type" value="Genomic_DNA"/>
</dbReference>
<dbReference type="RefSeq" id="WP_153326208.1">
    <property type="nucleotide sequence ID" value="NZ_WIWI01000002.1"/>
</dbReference>
<organism evidence="3 5">
    <name type="scientific">Pseudomonas helleri</name>
    <dbReference type="NCBI Taxonomy" id="1608996"/>
    <lineage>
        <taxon>Bacteria</taxon>
        <taxon>Pseudomonadati</taxon>
        <taxon>Pseudomonadota</taxon>
        <taxon>Gammaproteobacteria</taxon>
        <taxon>Pseudomonadales</taxon>
        <taxon>Pseudomonadaceae</taxon>
        <taxon>Pseudomonas</taxon>
    </lineage>
</organism>
<dbReference type="Proteomes" id="UP000441404">
    <property type="component" value="Unassembled WGS sequence"/>
</dbReference>
<name>A0A6A7YEY6_9PSED</name>
<evidence type="ECO:0000313" key="4">
    <source>
        <dbReference type="Proteomes" id="UP000441404"/>
    </source>
</evidence>
<dbReference type="Proteomes" id="UP000489190">
    <property type="component" value="Unassembled WGS sequence"/>
</dbReference>
<feature type="compositionally biased region" description="Basic and acidic residues" evidence="1">
    <location>
        <begin position="1"/>
        <end position="15"/>
    </location>
</feature>
<gene>
    <name evidence="3" type="ORF">GHO39_01195</name>
    <name evidence="2" type="ORF">GHO40_10340</name>
</gene>
<sequence>MQDAIHQDDEKEQKGLGKKCGRVKPPLFLPVKKCSGAPLKRLSRYLHLKQNAQGLNGLGRFFMCLKTGHKQAGV</sequence>
<evidence type="ECO:0000313" key="2">
    <source>
        <dbReference type="EMBL" id="MQT47122.1"/>
    </source>
</evidence>
<comment type="caution">
    <text evidence="3">The sequence shown here is derived from an EMBL/GenBank/DDBJ whole genome shotgun (WGS) entry which is preliminary data.</text>
</comment>